<dbReference type="SMART" id="SM00331">
    <property type="entry name" value="PP2C_SIG"/>
    <property type="match status" value="1"/>
</dbReference>
<keyword evidence="6" id="KW-1185">Reference proteome</keyword>
<dbReference type="SUPFAM" id="SSF81606">
    <property type="entry name" value="PP2C-like"/>
    <property type="match status" value="1"/>
</dbReference>
<reference evidence="5" key="1">
    <citation type="submission" date="2020-08" db="EMBL/GenBank/DDBJ databases">
        <title>Genome public.</title>
        <authorList>
            <person name="Liu C."/>
            <person name="Sun Q."/>
        </authorList>
    </citation>
    <scope>NUCLEOTIDE SEQUENCE</scope>
    <source>
        <strain evidence="5">NSJ-32</strain>
    </source>
</reference>
<dbReference type="SMART" id="SM00332">
    <property type="entry name" value="PP2Cc"/>
    <property type="match status" value="1"/>
</dbReference>
<dbReference type="Proteomes" id="UP000657006">
    <property type="component" value="Unassembled WGS sequence"/>
</dbReference>
<dbReference type="InterPro" id="IPR036779">
    <property type="entry name" value="LysM_dom_sf"/>
</dbReference>
<gene>
    <name evidence="5" type="ORF">H8730_01710</name>
</gene>
<proteinExistence type="predicted"/>
<feature type="region of interest" description="Disordered" evidence="1">
    <location>
        <begin position="377"/>
        <end position="450"/>
    </location>
</feature>
<keyword evidence="2" id="KW-0812">Transmembrane</keyword>
<feature type="compositionally biased region" description="Low complexity" evidence="1">
    <location>
        <begin position="390"/>
        <end position="406"/>
    </location>
</feature>
<dbReference type="Pfam" id="PF07228">
    <property type="entry name" value="SpoIIE"/>
    <property type="match status" value="1"/>
</dbReference>
<dbReference type="SMART" id="SM00257">
    <property type="entry name" value="LysM"/>
    <property type="match status" value="1"/>
</dbReference>
<evidence type="ECO:0000256" key="2">
    <source>
        <dbReference type="SAM" id="Phobius"/>
    </source>
</evidence>
<feature type="compositionally biased region" description="Acidic residues" evidence="1">
    <location>
        <begin position="326"/>
        <end position="340"/>
    </location>
</feature>
<dbReference type="EMBL" id="JACRSQ010000002">
    <property type="protein sequence ID" value="MBC8542269.1"/>
    <property type="molecule type" value="Genomic_DNA"/>
</dbReference>
<dbReference type="CDD" id="cd00118">
    <property type="entry name" value="LysM"/>
    <property type="match status" value="1"/>
</dbReference>
<evidence type="ECO:0000259" key="4">
    <source>
        <dbReference type="PROSITE" id="PS51782"/>
    </source>
</evidence>
<evidence type="ECO:0000259" key="3">
    <source>
        <dbReference type="PROSITE" id="PS51746"/>
    </source>
</evidence>
<keyword evidence="2" id="KW-0472">Membrane</keyword>
<evidence type="ECO:0000256" key="1">
    <source>
        <dbReference type="SAM" id="MobiDB-lite"/>
    </source>
</evidence>
<dbReference type="Gene3D" id="3.60.40.10">
    <property type="entry name" value="PPM-type phosphatase domain"/>
    <property type="match status" value="1"/>
</dbReference>
<evidence type="ECO:0000313" key="6">
    <source>
        <dbReference type="Proteomes" id="UP000657006"/>
    </source>
</evidence>
<dbReference type="AlphaFoldDB" id="A0A926HZM0"/>
<keyword evidence="2" id="KW-1133">Transmembrane helix</keyword>
<dbReference type="Pfam" id="PF01476">
    <property type="entry name" value="LysM"/>
    <property type="match status" value="1"/>
</dbReference>
<organism evidence="5 6">
    <name type="scientific">Bianquea renquensis</name>
    <dbReference type="NCBI Taxonomy" id="2763661"/>
    <lineage>
        <taxon>Bacteria</taxon>
        <taxon>Bacillati</taxon>
        <taxon>Bacillota</taxon>
        <taxon>Clostridia</taxon>
        <taxon>Eubacteriales</taxon>
        <taxon>Bianqueaceae</taxon>
        <taxon>Bianquea</taxon>
    </lineage>
</organism>
<comment type="caution">
    <text evidence="5">The sequence shown here is derived from an EMBL/GenBank/DDBJ whole genome shotgun (WGS) entry which is preliminary data.</text>
</comment>
<evidence type="ECO:0000313" key="5">
    <source>
        <dbReference type="EMBL" id="MBC8542269.1"/>
    </source>
</evidence>
<protein>
    <submittedName>
        <fullName evidence="5">SpoIIE family protein phosphatase</fullName>
    </submittedName>
</protein>
<feature type="region of interest" description="Disordered" evidence="1">
    <location>
        <begin position="274"/>
        <end position="340"/>
    </location>
</feature>
<feature type="domain" description="LysM" evidence="4">
    <location>
        <begin position="447"/>
        <end position="497"/>
    </location>
</feature>
<feature type="domain" description="PPM-type phosphatase" evidence="3">
    <location>
        <begin position="29"/>
        <end position="268"/>
    </location>
</feature>
<feature type="transmembrane region" description="Helical" evidence="2">
    <location>
        <begin position="352"/>
        <end position="374"/>
    </location>
</feature>
<dbReference type="Gene3D" id="3.10.350.10">
    <property type="entry name" value="LysM domain"/>
    <property type="match status" value="1"/>
</dbReference>
<name>A0A926HZM0_9FIRM</name>
<dbReference type="InterPro" id="IPR036457">
    <property type="entry name" value="PPM-type-like_dom_sf"/>
</dbReference>
<dbReference type="InterPro" id="IPR001932">
    <property type="entry name" value="PPM-type_phosphatase-like_dom"/>
</dbReference>
<dbReference type="RefSeq" id="WP_177719113.1">
    <property type="nucleotide sequence ID" value="NZ_JACRSQ010000002.1"/>
</dbReference>
<dbReference type="PROSITE" id="PS51782">
    <property type="entry name" value="LYSM"/>
    <property type="match status" value="1"/>
</dbReference>
<feature type="compositionally biased region" description="Basic and acidic residues" evidence="1">
    <location>
        <begin position="296"/>
        <end position="311"/>
    </location>
</feature>
<dbReference type="PROSITE" id="PS51746">
    <property type="entry name" value="PPM_2"/>
    <property type="match status" value="1"/>
</dbReference>
<accession>A0A926HZM0</accession>
<dbReference type="InterPro" id="IPR018392">
    <property type="entry name" value="LysM"/>
</dbReference>
<feature type="compositionally biased region" description="Low complexity" evidence="1">
    <location>
        <begin position="418"/>
        <end position="448"/>
    </location>
</feature>
<sequence length="506" mass="56115">MDNELKISAFALSVTGDGQNLDNVYVNGRYMTAGTEPRTSINKVSHVDFQVYGVCDGQAEVAEDQDQAASPAMVVMQRLQRLQSVLAEEGKIEKDRIWQFMVDTNDKMVEYRNSFESDEVGSTFAALFLHGNRGLAVHLGDSRIYVIRGGRMLQITEDHLESSDLYKMGIISQQQAEIHKRASHLTAYFGMDDLYDVEDDVFSKYFVFYPGDTFIICTDGITDAISNEAMERIVRSLKDGARDTLAARILQEVEDRSQDDRTILVLEVEDAPGEAPVRGASTIPRTENYKHSPQPQEKEEVLRATEEEPSRPVKRRKDPEMPPVEETYDGEDDYEDDEEESVMDRILGNPKMLAAVLGGALIIVLILVVILTLAKRGDKPDSGSTPPPSQSSSQAVDSDATDSSAPEQDSSDESTAMSSPEDSGESSTESSQAPSDSSDSTPSDSVTEYTVQSGDSFSAIINRHYNVNYDEKLMKAVAEYNNIEDMNKLQLGQIIKLPPREQLNLE</sequence>